<dbReference type="GO" id="GO:0007094">
    <property type="term" value="P:mitotic spindle assembly checkpoint signaling"/>
    <property type="evidence" value="ECO:0007669"/>
    <property type="project" value="InterPro"/>
</dbReference>
<proteinExistence type="predicted"/>
<accession>A0A8C5DCW9</accession>
<dbReference type="Proteomes" id="UP000694680">
    <property type="component" value="Unassembled WGS sequence"/>
</dbReference>
<dbReference type="PROSITE" id="PS00108">
    <property type="entry name" value="PROTEIN_KINASE_ST"/>
    <property type="match status" value="1"/>
</dbReference>
<keyword evidence="3" id="KW-0995">Kinetochore</keyword>
<dbReference type="GO" id="GO:0000776">
    <property type="term" value="C:kinetochore"/>
    <property type="evidence" value="ECO:0007669"/>
    <property type="project" value="UniProtKB-KW"/>
</dbReference>
<sequence>MKSPARTGSLQLVSDPWDSELISGLLSALSPPLTAHPCCISWQCRMPNIAPKMTLSMGDRSLRVDSVAGGGAFATVYQVTDPVSSERMVLKVQKPANPWEFYIDTQLDTRLEPDMRHLYTYVRSAHLFLDGSALLCDLHNYGTLLNAVNIYRTLSDKVMPQPLVLYFTVCMLHMVERLHDAGIVHADIKPDNFLLGESWLTFYGAKSSW</sequence>
<organism evidence="6 7">
    <name type="scientific">Gouania willdenowi</name>
    <name type="common">Blunt-snouted clingfish</name>
    <name type="synonym">Lepadogaster willdenowi</name>
    <dbReference type="NCBI Taxonomy" id="441366"/>
    <lineage>
        <taxon>Eukaryota</taxon>
        <taxon>Metazoa</taxon>
        <taxon>Chordata</taxon>
        <taxon>Craniata</taxon>
        <taxon>Vertebrata</taxon>
        <taxon>Euteleostomi</taxon>
        <taxon>Actinopterygii</taxon>
        <taxon>Neopterygii</taxon>
        <taxon>Teleostei</taxon>
        <taxon>Neoteleostei</taxon>
        <taxon>Acanthomorphata</taxon>
        <taxon>Ovalentaria</taxon>
        <taxon>Blenniimorphae</taxon>
        <taxon>Blenniiformes</taxon>
        <taxon>Gobiesocoidei</taxon>
        <taxon>Gobiesocidae</taxon>
        <taxon>Gobiesocinae</taxon>
        <taxon>Gouania</taxon>
    </lineage>
</organism>
<evidence type="ECO:0000256" key="3">
    <source>
        <dbReference type="ARBA" id="ARBA00022838"/>
    </source>
</evidence>
<dbReference type="InterPro" id="IPR015661">
    <property type="entry name" value="Bub1/Mad3"/>
</dbReference>
<dbReference type="AlphaFoldDB" id="A0A8C5DCW9"/>
<evidence type="ECO:0000256" key="4">
    <source>
        <dbReference type="ARBA" id="ARBA00023328"/>
    </source>
</evidence>
<dbReference type="Gene3D" id="1.10.510.10">
    <property type="entry name" value="Transferase(Phosphotransferase) domain 1"/>
    <property type="match status" value="1"/>
</dbReference>
<reference evidence="6" key="2">
    <citation type="submission" date="2025-09" db="UniProtKB">
        <authorList>
            <consortium name="Ensembl"/>
        </authorList>
    </citation>
    <scope>IDENTIFICATION</scope>
</reference>
<comment type="subcellular location">
    <subcellularLocation>
        <location evidence="1">Chromosome</location>
        <location evidence="1">Centromere</location>
        <location evidence="1">Kinetochore</location>
    </subcellularLocation>
</comment>
<evidence type="ECO:0000256" key="2">
    <source>
        <dbReference type="ARBA" id="ARBA00022454"/>
    </source>
</evidence>
<protein>
    <recommendedName>
        <fullName evidence="5">Protein kinase domain-containing protein</fullName>
    </recommendedName>
</protein>
<dbReference type="Gene3D" id="6.10.130.20">
    <property type="match status" value="1"/>
</dbReference>
<dbReference type="InterPro" id="IPR008271">
    <property type="entry name" value="Ser/Thr_kinase_AS"/>
</dbReference>
<dbReference type="Ensembl" id="ENSGWIT00000005612.1">
    <property type="protein sequence ID" value="ENSGWIP00000005232.1"/>
    <property type="gene ID" value="ENSGWIG00000002794.1"/>
</dbReference>
<dbReference type="GO" id="GO:0005524">
    <property type="term" value="F:ATP binding"/>
    <property type="evidence" value="ECO:0007669"/>
    <property type="project" value="InterPro"/>
</dbReference>
<name>A0A8C5DCW9_GOUWI</name>
<evidence type="ECO:0000313" key="7">
    <source>
        <dbReference type="Proteomes" id="UP000694680"/>
    </source>
</evidence>
<evidence type="ECO:0000256" key="1">
    <source>
        <dbReference type="ARBA" id="ARBA00004629"/>
    </source>
</evidence>
<feature type="domain" description="Protein kinase" evidence="5">
    <location>
        <begin position="62"/>
        <end position="209"/>
    </location>
</feature>
<dbReference type="GO" id="GO:0004672">
    <property type="term" value="F:protein kinase activity"/>
    <property type="evidence" value="ECO:0007669"/>
    <property type="project" value="InterPro"/>
</dbReference>
<dbReference type="InterPro" id="IPR011009">
    <property type="entry name" value="Kinase-like_dom_sf"/>
</dbReference>
<keyword evidence="7" id="KW-1185">Reference proteome</keyword>
<keyword evidence="4" id="KW-0137">Centromere</keyword>
<dbReference type="InterPro" id="IPR000719">
    <property type="entry name" value="Prot_kinase_dom"/>
</dbReference>
<evidence type="ECO:0000313" key="6">
    <source>
        <dbReference type="Ensembl" id="ENSGWIP00000005232.1"/>
    </source>
</evidence>
<reference evidence="6" key="1">
    <citation type="submission" date="2025-08" db="UniProtKB">
        <authorList>
            <consortium name="Ensembl"/>
        </authorList>
    </citation>
    <scope>IDENTIFICATION</scope>
</reference>
<dbReference type="SUPFAM" id="SSF56112">
    <property type="entry name" value="Protein kinase-like (PK-like)"/>
    <property type="match status" value="1"/>
</dbReference>
<dbReference type="PROSITE" id="PS50011">
    <property type="entry name" value="PROTEIN_KINASE_DOM"/>
    <property type="match status" value="1"/>
</dbReference>
<dbReference type="PANTHER" id="PTHR14030:SF26">
    <property type="entry name" value="MITOTIC CHECKPOINT SERINE_THREONINE-PROTEIN KINASE BUB1"/>
    <property type="match status" value="1"/>
</dbReference>
<dbReference type="GO" id="GO:0051754">
    <property type="term" value="P:meiotic sister chromatid cohesion, centromeric"/>
    <property type="evidence" value="ECO:0007669"/>
    <property type="project" value="TreeGrafter"/>
</dbReference>
<dbReference type="PANTHER" id="PTHR14030">
    <property type="entry name" value="MITOTIC CHECKPOINT SERINE/THREONINE-PROTEIN KINASE BUB1"/>
    <property type="match status" value="1"/>
</dbReference>
<keyword evidence="2" id="KW-0158">Chromosome</keyword>
<dbReference type="GO" id="GO:0005634">
    <property type="term" value="C:nucleus"/>
    <property type="evidence" value="ECO:0007669"/>
    <property type="project" value="TreeGrafter"/>
</dbReference>
<evidence type="ECO:0000259" key="5">
    <source>
        <dbReference type="PROSITE" id="PS50011"/>
    </source>
</evidence>